<dbReference type="Proteomes" id="UP000214975">
    <property type="component" value="Chromosome"/>
</dbReference>
<dbReference type="GO" id="GO:0003677">
    <property type="term" value="F:DNA binding"/>
    <property type="evidence" value="ECO:0007669"/>
    <property type="project" value="UniProtKB-UniRule"/>
</dbReference>
<dbReference type="PROSITE" id="PS50977">
    <property type="entry name" value="HTH_TETR_2"/>
    <property type="match status" value="1"/>
</dbReference>
<dbReference type="InterPro" id="IPR036271">
    <property type="entry name" value="Tet_transcr_reg_TetR-rel_C_sf"/>
</dbReference>
<dbReference type="PRINTS" id="PR00455">
    <property type="entry name" value="HTHTETR"/>
</dbReference>
<dbReference type="AlphaFoldDB" id="A0A223HXX4"/>
<protein>
    <submittedName>
        <fullName evidence="4">TetR family transcriptional regulator</fullName>
    </submittedName>
</protein>
<dbReference type="RefSeq" id="WP_094397067.1">
    <property type="nucleotide sequence ID" value="NZ_CP016893.1"/>
</dbReference>
<dbReference type="PANTHER" id="PTHR43479">
    <property type="entry name" value="ACREF/ENVCD OPERON REPRESSOR-RELATED"/>
    <property type="match status" value="1"/>
</dbReference>
<accession>A0A223HXX4</accession>
<evidence type="ECO:0000313" key="5">
    <source>
        <dbReference type="Proteomes" id="UP000214975"/>
    </source>
</evidence>
<sequence>MYESFENLSDEKRNKIIEASLEEFSKKGYERASTNVIVKNAGISKGLLFHYFKSKKNLFIYLFDRIVEEFVVAFYEFIDDSPSDIFERLMNWTIVKFKLYYKKPLEYRFLTVSIYDSPEELKEDILKRYEVISSEVMKRFMENLDLSSFRKDVDIDRALSFIMTSIEAIGNKYIKMYNHDIDRLVADKDKIIDDIKNCINILKHGIYEK</sequence>
<dbReference type="InterPro" id="IPR049488">
    <property type="entry name" value="TM_1030-like_C"/>
</dbReference>
<dbReference type="Gene3D" id="1.10.10.60">
    <property type="entry name" value="Homeodomain-like"/>
    <property type="match status" value="1"/>
</dbReference>
<dbReference type="SUPFAM" id="SSF48498">
    <property type="entry name" value="Tetracyclin repressor-like, C-terminal domain"/>
    <property type="match status" value="1"/>
</dbReference>
<proteinExistence type="predicted"/>
<dbReference type="SUPFAM" id="SSF46689">
    <property type="entry name" value="Homeodomain-like"/>
    <property type="match status" value="1"/>
</dbReference>
<name>A0A223HXX4_THETR</name>
<evidence type="ECO:0000313" key="4">
    <source>
        <dbReference type="EMBL" id="AST57134.1"/>
    </source>
</evidence>
<gene>
    <name evidence="4" type="ORF">Thert_01022</name>
</gene>
<evidence type="ECO:0000256" key="2">
    <source>
        <dbReference type="PROSITE-ProRule" id="PRU00335"/>
    </source>
</evidence>
<dbReference type="Pfam" id="PF21256">
    <property type="entry name" value="TetR_C_5-like"/>
    <property type="match status" value="1"/>
</dbReference>
<dbReference type="InterPro" id="IPR023772">
    <property type="entry name" value="DNA-bd_HTH_TetR-type_CS"/>
</dbReference>
<organism evidence="4 5">
    <name type="scientific">Thermoanaerobacterium thermosaccharolyticum</name>
    <name type="common">Clostridium thermosaccharolyticum</name>
    <dbReference type="NCBI Taxonomy" id="1517"/>
    <lineage>
        <taxon>Bacteria</taxon>
        <taxon>Bacillati</taxon>
        <taxon>Bacillota</taxon>
        <taxon>Clostridia</taxon>
        <taxon>Thermoanaerobacterales</taxon>
        <taxon>Thermoanaerobacteraceae</taxon>
        <taxon>Thermoanaerobacterium</taxon>
    </lineage>
</organism>
<reference evidence="4 5" key="1">
    <citation type="submission" date="2016-08" db="EMBL/GenBank/DDBJ databases">
        <title>A novel genetic cassette of butanologenic Thermoanaerobacterium thermosaccharolyticum that directly convert cellulose to butanol.</title>
        <authorList>
            <person name="Li T."/>
            <person name="He J."/>
        </authorList>
    </citation>
    <scope>NUCLEOTIDE SEQUENCE [LARGE SCALE GENOMIC DNA]</scope>
    <source>
        <strain evidence="4 5">TG57</strain>
    </source>
</reference>
<feature type="domain" description="HTH tetR-type" evidence="3">
    <location>
        <begin position="10"/>
        <end position="70"/>
    </location>
</feature>
<dbReference type="PANTHER" id="PTHR43479:SF11">
    <property type="entry name" value="ACREF_ENVCD OPERON REPRESSOR-RELATED"/>
    <property type="match status" value="1"/>
</dbReference>
<feature type="DNA-binding region" description="H-T-H motif" evidence="2">
    <location>
        <begin position="33"/>
        <end position="52"/>
    </location>
</feature>
<evidence type="ECO:0000259" key="3">
    <source>
        <dbReference type="PROSITE" id="PS50977"/>
    </source>
</evidence>
<dbReference type="Gene3D" id="1.10.357.10">
    <property type="entry name" value="Tetracycline Repressor, domain 2"/>
    <property type="match status" value="1"/>
</dbReference>
<evidence type="ECO:0000256" key="1">
    <source>
        <dbReference type="ARBA" id="ARBA00023125"/>
    </source>
</evidence>
<dbReference type="InterPro" id="IPR001647">
    <property type="entry name" value="HTH_TetR"/>
</dbReference>
<dbReference type="Pfam" id="PF00440">
    <property type="entry name" value="TetR_N"/>
    <property type="match status" value="1"/>
</dbReference>
<keyword evidence="1 2" id="KW-0238">DNA-binding</keyword>
<dbReference type="EMBL" id="CP016893">
    <property type="protein sequence ID" value="AST57134.1"/>
    <property type="molecule type" value="Genomic_DNA"/>
</dbReference>
<dbReference type="InterPro" id="IPR009057">
    <property type="entry name" value="Homeodomain-like_sf"/>
</dbReference>
<dbReference type="InterPro" id="IPR050624">
    <property type="entry name" value="HTH-type_Tx_Regulator"/>
</dbReference>
<dbReference type="PROSITE" id="PS01081">
    <property type="entry name" value="HTH_TETR_1"/>
    <property type="match status" value="1"/>
</dbReference>